<keyword evidence="1" id="KW-0472">Membrane</keyword>
<reference evidence="2 3" key="1">
    <citation type="submission" date="2016-12" db="EMBL/GenBank/DDBJ databases">
        <title>Comparison of Traditional DNA-DNA Hybridization with In Silico Genomic Analysis.</title>
        <authorList>
            <person name="Nicholson A.C."/>
            <person name="Humrighouse B.W."/>
            <person name="Graziano J."/>
            <person name="Lasker B."/>
            <person name="Whitney A.M."/>
            <person name="Mcquiston J.R."/>
        </authorList>
    </citation>
    <scope>NUCLEOTIDE SEQUENCE [LARGE SCALE GENOMIC DNA]</scope>
    <source>
        <strain evidence="2 3">H2240</strain>
    </source>
</reference>
<feature type="transmembrane region" description="Helical" evidence="1">
    <location>
        <begin position="109"/>
        <end position="129"/>
    </location>
</feature>
<name>A0A212AA63_9RHOB</name>
<dbReference type="EMBL" id="NIPW01000024">
    <property type="protein sequence ID" value="OWJ77012.1"/>
    <property type="molecule type" value="Genomic_DNA"/>
</dbReference>
<dbReference type="RefSeq" id="WP_088215805.1">
    <property type="nucleotide sequence ID" value="NZ_NIPW01000024.1"/>
</dbReference>
<keyword evidence="1" id="KW-1133">Transmembrane helix</keyword>
<evidence type="ECO:0000256" key="1">
    <source>
        <dbReference type="SAM" id="Phobius"/>
    </source>
</evidence>
<dbReference type="AlphaFoldDB" id="A0A212AA63"/>
<gene>
    <name evidence="2" type="ORF">CDV49_12735</name>
</gene>
<evidence type="ECO:0000313" key="3">
    <source>
        <dbReference type="Proteomes" id="UP000196878"/>
    </source>
</evidence>
<dbReference type="Proteomes" id="UP000196878">
    <property type="component" value="Unassembled WGS sequence"/>
</dbReference>
<dbReference type="OrthoDB" id="7822309at2"/>
<accession>A0A212AA63</accession>
<keyword evidence="1" id="KW-0812">Transmembrane</keyword>
<organism evidence="2 3">
    <name type="scientific">Haematobacter genomosp. 1</name>
    <dbReference type="NCBI Taxonomy" id="366618"/>
    <lineage>
        <taxon>Bacteria</taxon>
        <taxon>Pseudomonadati</taxon>
        <taxon>Pseudomonadota</taxon>
        <taxon>Alphaproteobacteria</taxon>
        <taxon>Rhodobacterales</taxon>
        <taxon>Paracoccaceae</taxon>
        <taxon>Haematobacter</taxon>
    </lineage>
</organism>
<comment type="caution">
    <text evidence="2">The sequence shown here is derived from an EMBL/GenBank/DDBJ whole genome shotgun (WGS) entry which is preliminary data.</text>
</comment>
<keyword evidence="3" id="KW-1185">Reference proteome</keyword>
<proteinExistence type="predicted"/>
<evidence type="ECO:0000313" key="2">
    <source>
        <dbReference type="EMBL" id="OWJ77012.1"/>
    </source>
</evidence>
<protein>
    <submittedName>
        <fullName evidence="2">Uncharacterized protein</fullName>
    </submittedName>
</protein>
<sequence length="339" mass="36581">MTALTRYQRLECFGWWRESPDAEAREVVVSFGDASLILSDIQNSLALTHWSLPALERLNPGDLPARYSPDPSAGETLEIDDDLMINAIEQVRRVIDSQRPKEGRLRGPLIALLVGALLIAAVLFLPTALTRHTVAAVPQATREAIGELVLRDMVRLTGPVCSTPNGDRALRKMWARLSDGRPGGISVLPKGFADAVHLPGGRILLQRDLLEDEDSEEIAAGYVLAEQVRADSADPLLPLLEHAGLLATFRLLTTGELPPTAVRGFAETLLTAPVSDADPKALLTRFAAAKVPSTPYAQAIDPTGARTEALRTGDPFRDVAAPAILTDTEWVGLQGICTR</sequence>